<dbReference type="Pfam" id="PF00722">
    <property type="entry name" value="Glyco_hydro_16"/>
    <property type="match status" value="1"/>
</dbReference>
<dbReference type="PANTHER" id="PTHR10963:SF55">
    <property type="entry name" value="GLYCOSIDE HYDROLASE FAMILY 16 PROTEIN"/>
    <property type="match status" value="1"/>
</dbReference>
<proteinExistence type="inferred from homology"/>
<dbReference type="InterPro" id="IPR013320">
    <property type="entry name" value="ConA-like_dom_sf"/>
</dbReference>
<dbReference type="AlphaFoldDB" id="A0A2N0VKZ4"/>
<keyword evidence="2" id="KW-0732">Signal</keyword>
<dbReference type="CDD" id="cd08023">
    <property type="entry name" value="GH16_laminarinase_like"/>
    <property type="match status" value="1"/>
</dbReference>
<accession>A0A2N0VKZ4</accession>
<evidence type="ECO:0000313" key="4">
    <source>
        <dbReference type="EMBL" id="PKD44866.1"/>
    </source>
</evidence>
<reference evidence="4 5" key="1">
    <citation type="submission" date="2017-11" db="EMBL/GenBank/DDBJ databases">
        <title>Rhodohalobacter 15182 sp. nov., isolated from a salt lake.</title>
        <authorList>
            <person name="Han S."/>
        </authorList>
    </citation>
    <scope>NUCLEOTIDE SEQUENCE [LARGE SCALE GENOMIC DNA]</scope>
    <source>
        <strain evidence="4 5">15182</strain>
    </source>
</reference>
<gene>
    <name evidence="4" type="ORF">CWD77_05245</name>
</gene>
<evidence type="ECO:0000256" key="2">
    <source>
        <dbReference type="SAM" id="SignalP"/>
    </source>
</evidence>
<dbReference type="EMBL" id="PISP01000001">
    <property type="protein sequence ID" value="PKD44866.1"/>
    <property type="molecule type" value="Genomic_DNA"/>
</dbReference>
<evidence type="ECO:0000256" key="1">
    <source>
        <dbReference type="ARBA" id="ARBA00006865"/>
    </source>
</evidence>
<sequence length="285" mass="31928">MFNFHPIILSLLMALSLTSCASDGPADSFSYIEPDPTDTLEAGDLIWSDEFTGTGSPNSNNWTYDIGHGSNGWGNNEVQYYTDEQKNVRVENGLLIIDAVKEDGQWTSARVKTEGLQSFRYVTVQVRAKLPEGSGTWPAIWMLGSNIRDIGWPASGEIDIMEHVGKNPGMVHSSLHTPSSYGNTHNSGQKEVSDFHEEFHVYEAVWTPDSITFKIDGDTFYNYSPSDKNFETWPFNNNFFIIMNIAMGGNWGSDTQYETGGMKNGIDPNLNQVSMEVDYIRVYKN</sequence>
<keyword evidence="5" id="KW-1185">Reference proteome</keyword>
<dbReference type="PANTHER" id="PTHR10963">
    <property type="entry name" value="GLYCOSYL HYDROLASE-RELATED"/>
    <property type="match status" value="1"/>
</dbReference>
<dbReference type="InterPro" id="IPR000757">
    <property type="entry name" value="Beta-glucanase-like"/>
</dbReference>
<protein>
    <submittedName>
        <fullName evidence="4">Laminarinase</fullName>
    </submittedName>
</protein>
<dbReference type="Proteomes" id="UP000233398">
    <property type="component" value="Unassembled WGS sequence"/>
</dbReference>
<name>A0A2N0VKZ4_9BACT</name>
<evidence type="ECO:0000259" key="3">
    <source>
        <dbReference type="PROSITE" id="PS51762"/>
    </source>
</evidence>
<dbReference type="SMR" id="A0A2N0VKZ4"/>
<dbReference type="OrthoDB" id="9809583at2"/>
<dbReference type="RefSeq" id="WP_101072154.1">
    <property type="nucleotide sequence ID" value="NZ_PISP01000001.1"/>
</dbReference>
<dbReference type="PROSITE" id="PS51762">
    <property type="entry name" value="GH16_2"/>
    <property type="match status" value="1"/>
</dbReference>
<feature type="domain" description="GH16" evidence="3">
    <location>
        <begin position="49"/>
        <end position="285"/>
    </location>
</feature>
<comment type="similarity">
    <text evidence="1">Belongs to the glycosyl hydrolase 16 family.</text>
</comment>
<dbReference type="InterPro" id="IPR050546">
    <property type="entry name" value="Glycosyl_Hydrlase_16"/>
</dbReference>
<evidence type="ECO:0000313" key="5">
    <source>
        <dbReference type="Proteomes" id="UP000233398"/>
    </source>
</evidence>
<dbReference type="GO" id="GO:0005975">
    <property type="term" value="P:carbohydrate metabolic process"/>
    <property type="evidence" value="ECO:0007669"/>
    <property type="project" value="InterPro"/>
</dbReference>
<comment type="caution">
    <text evidence="4">The sequence shown here is derived from an EMBL/GenBank/DDBJ whole genome shotgun (WGS) entry which is preliminary data.</text>
</comment>
<dbReference type="SUPFAM" id="SSF49899">
    <property type="entry name" value="Concanavalin A-like lectins/glucanases"/>
    <property type="match status" value="1"/>
</dbReference>
<dbReference type="Gene3D" id="2.60.120.200">
    <property type="match status" value="1"/>
</dbReference>
<feature type="chain" id="PRO_5014838943" evidence="2">
    <location>
        <begin position="22"/>
        <end position="285"/>
    </location>
</feature>
<feature type="signal peptide" evidence="2">
    <location>
        <begin position="1"/>
        <end position="21"/>
    </location>
</feature>
<organism evidence="4 5">
    <name type="scientific">Rhodohalobacter barkolensis</name>
    <dbReference type="NCBI Taxonomy" id="2053187"/>
    <lineage>
        <taxon>Bacteria</taxon>
        <taxon>Pseudomonadati</taxon>
        <taxon>Balneolota</taxon>
        <taxon>Balneolia</taxon>
        <taxon>Balneolales</taxon>
        <taxon>Balneolaceae</taxon>
        <taxon>Rhodohalobacter</taxon>
    </lineage>
</organism>
<dbReference type="GO" id="GO:0004553">
    <property type="term" value="F:hydrolase activity, hydrolyzing O-glycosyl compounds"/>
    <property type="evidence" value="ECO:0007669"/>
    <property type="project" value="InterPro"/>
</dbReference>